<protein>
    <submittedName>
        <fullName evidence="1">Uncharacterized protein</fullName>
    </submittedName>
</protein>
<proteinExistence type="predicted"/>
<dbReference type="EMBL" id="JAENIO010000002">
    <property type="protein sequence ID" value="MBK1832667.1"/>
    <property type="molecule type" value="Genomic_DNA"/>
</dbReference>
<evidence type="ECO:0000313" key="2">
    <source>
        <dbReference type="Proteomes" id="UP000604083"/>
    </source>
</evidence>
<dbReference type="AlphaFoldDB" id="A0A934VKY6"/>
<name>A0A934VKY6_9BACT</name>
<keyword evidence="2" id="KW-1185">Reference proteome</keyword>
<comment type="caution">
    <text evidence="1">The sequence shown here is derived from an EMBL/GenBank/DDBJ whole genome shotgun (WGS) entry which is preliminary data.</text>
</comment>
<dbReference type="Proteomes" id="UP000604083">
    <property type="component" value="Unassembled WGS sequence"/>
</dbReference>
<evidence type="ECO:0000313" key="1">
    <source>
        <dbReference type="EMBL" id="MBK1832667.1"/>
    </source>
</evidence>
<organism evidence="1 2">
    <name type="scientific">Roseibacillus ishigakijimensis</name>
    <dbReference type="NCBI Taxonomy" id="454146"/>
    <lineage>
        <taxon>Bacteria</taxon>
        <taxon>Pseudomonadati</taxon>
        <taxon>Verrucomicrobiota</taxon>
        <taxon>Verrucomicrobiia</taxon>
        <taxon>Verrucomicrobiales</taxon>
        <taxon>Verrucomicrobiaceae</taxon>
        <taxon>Roseibacillus</taxon>
    </lineage>
</organism>
<gene>
    <name evidence="1" type="ORF">JIN78_01225</name>
</gene>
<dbReference type="RefSeq" id="WP_200390099.1">
    <property type="nucleotide sequence ID" value="NZ_JAENIO010000002.1"/>
</dbReference>
<reference evidence="1" key="1">
    <citation type="submission" date="2021-01" db="EMBL/GenBank/DDBJ databases">
        <title>Modified the classification status of verrucomicrobia.</title>
        <authorList>
            <person name="Feng X."/>
        </authorList>
    </citation>
    <scope>NUCLEOTIDE SEQUENCE</scope>
    <source>
        <strain evidence="1">KCTC 12986</strain>
    </source>
</reference>
<accession>A0A934VKY6</accession>
<sequence>MAKRLSSLILLSLLTVLVGAKELALSYCLCQGALVVGGSSCEKVSPAPDSLSPCCAKDSPAKEPCDDCLVPVELEVADYWWSSDSVDCLPPTAVATTEAAFGGLAVPLAPALGQIYAAPLEPPPLAGKSVLLRHCRLRL</sequence>